<keyword evidence="5" id="KW-1003">Cell membrane</keyword>
<name>A0A6I3IR96_9MICO</name>
<gene>
    <name evidence="6" type="ORF">GGG17_10920</name>
</gene>
<feature type="transmembrane region" description="Helical" evidence="5">
    <location>
        <begin position="75"/>
        <end position="95"/>
    </location>
</feature>
<evidence type="ECO:0000256" key="1">
    <source>
        <dbReference type="ARBA" id="ARBA00004141"/>
    </source>
</evidence>
<comment type="similarity">
    <text evidence="5">Belongs to the 4-toluene sulfonate uptake permease (TSUP) (TC 2.A.102) family.</text>
</comment>
<comment type="subcellular location">
    <subcellularLocation>
        <location evidence="5">Cell membrane</location>
        <topology evidence="5">Multi-pass membrane protein</topology>
    </subcellularLocation>
    <subcellularLocation>
        <location evidence="1">Membrane</location>
        <topology evidence="1">Multi-pass membrane protein</topology>
    </subcellularLocation>
</comment>
<evidence type="ECO:0000256" key="4">
    <source>
        <dbReference type="ARBA" id="ARBA00023136"/>
    </source>
</evidence>
<keyword evidence="3 5" id="KW-1133">Transmembrane helix</keyword>
<dbReference type="InterPro" id="IPR002781">
    <property type="entry name" value="TM_pro_TauE-like"/>
</dbReference>
<dbReference type="AlphaFoldDB" id="A0A6I3IR96"/>
<keyword evidence="7" id="KW-1185">Reference proteome</keyword>
<evidence type="ECO:0000313" key="6">
    <source>
        <dbReference type="EMBL" id="MTB72470.1"/>
    </source>
</evidence>
<proteinExistence type="inferred from homology"/>
<evidence type="ECO:0000256" key="3">
    <source>
        <dbReference type="ARBA" id="ARBA00022989"/>
    </source>
</evidence>
<feature type="transmembrane region" description="Helical" evidence="5">
    <location>
        <begin position="134"/>
        <end position="166"/>
    </location>
</feature>
<evidence type="ECO:0000256" key="5">
    <source>
        <dbReference type="RuleBase" id="RU363041"/>
    </source>
</evidence>
<keyword evidence="4 5" id="KW-0472">Membrane</keyword>
<dbReference type="Proteomes" id="UP000431092">
    <property type="component" value="Unassembled WGS sequence"/>
</dbReference>
<dbReference type="EMBL" id="WLVL01000039">
    <property type="protein sequence ID" value="MTB72470.1"/>
    <property type="molecule type" value="Genomic_DNA"/>
</dbReference>
<dbReference type="RefSeq" id="WP_154593748.1">
    <property type="nucleotide sequence ID" value="NZ_WLVL01000039.1"/>
</dbReference>
<organism evidence="6 7">
    <name type="scientific">Arsenicicoccus cauae</name>
    <dbReference type="NCBI Taxonomy" id="2663847"/>
    <lineage>
        <taxon>Bacteria</taxon>
        <taxon>Bacillati</taxon>
        <taxon>Actinomycetota</taxon>
        <taxon>Actinomycetes</taxon>
        <taxon>Micrococcales</taxon>
        <taxon>Intrasporangiaceae</taxon>
        <taxon>Arsenicicoccus</taxon>
    </lineage>
</organism>
<evidence type="ECO:0000313" key="7">
    <source>
        <dbReference type="Proteomes" id="UP000431092"/>
    </source>
</evidence>
<feature type="transmembrane region" description="Helical" evidence="5">
    <location>
        <begin position="186"/>
        <end position="216"/>
    </location>
</feature>
<comment type="caution">
    <text evidence="6">The sequence shown here is derived from an EMBL/GenBank/DDBJ whole genome shotgun (WGS) entry which is preliminary data.</text>
</comment>
<keyword evidence="2 5" id="KW-0812">Transmembrane</keyword>
<dbReference type="GO" id="GO:0005886">
    <property type="term" value="C:plasma membrane"/>
    <property type="evidence" value="ECO:0007669"/>
    <property type="project" value="UniProtKB-SubCell"/>
</dbReference>
<evidence type="ECO:0000256" key="2">
    <source>
        <dbReference type="ARBA" id="ARBA00022692"/>
    </source>
</evidence>
<sequence>MELTTFVLLVLAGLATGFVGYLTGMASLVSYPAMLAAGLSPVAANVSQTLGLIGIGVGAATRGMPTLLAGGRRDLLPQLALAALGGGIGAAVLLLGGEGSFTLVVPWLLLVASLMVLVSPRLRSLQGERSAPRWVYLAGVLAVSTYGGYFGAGAGTIYLAVALLASSDAFGRSMILKSVLLAATNVVAAVLFIAFGPVSWWAALALGLGCLLGGNLGPAARRLIPERVMRWLVAVAGVGLAAWLALA</sequence>
<reference evidence="6 7" key="1">
    <citation type="submission" date="2019-11" db="EMBL/GenBank/DDBJ databases">
        <title>Whole genome sequencing identifies a novel species of the genus Arsenicicoccus isolated from human blood.</title>
        <authorList>
            <person name="Jeong J.H."/>
            <person name="Kweon O.J."/>
            <person name="Kim H.R."/>
            <person name="Kim T.-H."/>
            <person name="Ha S.-M."/>
            <person name="Lee M.-K."/>
        </authorList>
    </citation>
    <scope>NUCLEOTIDE SEQUENCE [LARGE SCALE GENOMIC DNA]</scope>
    <source>
        <strain evidence="6 7">MKL-02</strain>
    </source>
</reference>
<feature type="transmembrane region" description="Helical" evidence="5">
    <location>
        <begin position="228"/>
        <end position="246"/>
    </location>
</feature>
<protein>
    <recommendedName>
        <fullName evidence="5">Probable membrane transporter protein</fullName>
    </recommendedName>
</protein>
<dbReference type="Pfam" id="PF01925">
    <property type="entry name" value="TauE"/>
    <property type="match status" value="1"/>
</dbReference>
<feature type="transmembrane region" description="Helical" evidence="5">
    <location>
        <begin position="101"/>
        <end position="122"/>
    </location>
</feature>
<accession>A0A6I3IR96</accession>